<gene>
    <name evidence="2" type="ORF">FHX52_2575</name>
</gene>
<proteinExistence type="predicted"/>
<dbReference type="Pfam" id="PF00756">
    <property type="entry name" value="Esterase"/>
    <property type="match status" value="1"/>
</dbReference>
<dbReference type="InterPro" id="IPR050583">
    <property type="entry name" value="Mycobacterial_A85_antigen"/>
</dbReference>
<dbReference type="Proteomes" id="UP000320085">
    <property type="component" value="Unassembled WGS sequence"/>
</dbReference>
<dbReference type="InterPro" id="IPR000801">
    <property type="entry name" value="Esterase-like"/>
</dbReference>
<accession>A0A543PP70</accession>
<dbReference type="PANTHER" id="PTHR48098">
    <property type="entry name" value="ENTEROCHELIN ESTERASE-RELATED"/>
    <property type="match status" value="1"/>
</dbReference>
<dbReference type="RefSeq" id="WP_141822582.1">
    <property type="nucleotide sequence ID" value="NZ_BAAAQC010000010.1"/>
</dbReference>
<name>A0A543PP70_9MICO</name>
<sequence>MELTSGGLLVALGVLAAVAFVLLVLGLPRTGRRWLGAIARGGEALLLSLTVLVLAGAALNDQYLFYVSWGDLFGANASVTAMHDGGTARQAVETRAKGVGLTQIAVPSVYPSLPAPGQRLQRYMVTGARSHITAEVLVYLPPGYDPTAGKKYPVILALHGLPGHPEGYLTGIHIDQTLDALVATRQFAPSIVVMPQINSPSSLDTECVDAPSAAGPQDETWLAADIPHWVVSHFAVQTARTSWATMGFSFGGWCSAMLGVRHPDIFAGAIVLEGYFRPDFSRSYDPITAGSAAARGYDLVRTARTDPPPIAMWVMASRSDSLSYPTTAQFIHDARPPTSVTTVLLKTGGHRVAVFLPFIRTSLVWLGQTLPGFRAG</sequence>
<keyword evidence="1" id="KW-0812">Transmembrane</keyword>
<feature type="transmembrane region" description="Helical" evidence="1">
    <location>
        <begin position="6"/>
        <end position="25"/>
    </location>
</feature>
<protein>
    <submittedName>
        <fullName evidence="2">Enterochelin esterase-like enzyme</fullName>
    </submittedName>
</protein>
<reference evidence="2 3" key="1">
    <citation type="submission" date="2019-06" db="EMBL/GenBank/DDBJ databases">
        <title>Sequencing the genomes of 1000 actinobacteria strains.</title>
        <authorList>
            <person name="Klenk H.-P."/>
        </authorList>
    </citation>
    <scope>NUCLEOTIDE SEQUENCE [LARGE SCALE GENOMIC DNA]</scope>
    <source>
        <strain evidence="2 3">DSM 21776</strain>
    </source>
</reference>
<dbReference type="Gene3D" id="3.40.50.1820">
    <property type="entry name" value="alpha/beta hydrolase"/>
    <property type="match status" value="1"/>
</dbReference>
<dbReference type="AlphaFoldDB" id="A0A543PP70"/>
<keyword evidence="1" id="KW-0472">Membrane</keyword>
<organism evidence="2 3">
    <name type="scientific">Humibacillus xanthopallidus</name>
    <dbReference type="NCBI Taxonomy" id="412689"/>
    <lineage>
        <taxon>Bacteria</taxon>
        <taxon>Bacillati</taxon>
        <taxon>Actinomycetota</taxon>
        <taxon>Actinomycetes</taxon>
        <taxon>Micrococcales</taxon>
        <taxon>Intrasporangiaceae</taxon>
        <taxon>Humibacillus</taxon>
    </lineage>
</organism>
<dbReference type="EMBL" id="VFQF01000002">
    <property type="protein sequence ID" value="TQN45873.1"/>
    <property type="molecule type" value="Genomic_DNA"/>
</dbReference>
<keyword evidence="1" id="KW-1133">Transmembrane helix</keyword>
<dbReference type="GO" id="GO:0016747">
    <property type="term" value="F:acyltransferase activity, transferring groups other than amino-acyl groups"/>
    <property type="evidence" value="ECO:0007669"/>
    <property type="project" value="TreeGrafter"/>
</dbReference>
<dbReference type="SUPFAM" id="SSF53474">
    <property type="entry name" value="alpha/beta-Hydrolases"/>
    <property type="match status" value="1"/>
</dbReference>
<dbReference type="InterPro" id="IPR029058">
    <property type="entry name" value="AB_hydrolase_fold"/>
</dbReference>
<dbReference type="PANTHER" id="PTHR48098:SF1">
    <property type="entry name" value="DIACYLGLYCEROL ACYLTRANSFERASE_MYCOLYLTRANSFERASE AG85A"/>
    <property type="match status" value="1"/>
</dbReference>
<comment type="caution">
    <text evidence="2">The sequence shown here is derived from an EMBL/GenBank/DDBJ whole genome shotgun (WGS) entry which is preliminary data.</text>
</comment>
<dbReference type="OrthoDB" id="3723842at2"/>
<evidence type="ECO:0000256" key="1">
    <source>
        <dbReference type="SAM" id="Phobius"/>
    </source>
</evidence>
<evidence type="ECO:0000313" key="2">
    <source>
        <dbReference type="EMBL" id="TQN45873.1"/>
    </source>
</evidence>
<evidence type="ECO:0000313" key="3">
    <source>
        <dbReference type="Proteomes" id="UP000320085"/>
    </source>
</evidence>
<feature type="transmembrane region" description="Helical" evidence="1">
    <location>
        <begin position="37"/>
        <end position="59"/>
    </location>
</feature>